<name>A0AA88M595_CHASR</name>
<keyword evidence="3" id="KW-1185">Reference proteome</keyword>
<feature type="chain" id="PRO_5041676851" description="Secreted protein" evidence="1">
    <location>
        <begin position="21"/>
        <end position="106"/>
    </location>
</feature>
<reference evidence="2" key="1">
    <citation type="submission" date="2023-07" db="EMBL/GenBank/DDBJ databases">
        <title>Chromosome-level Genome Assembly of Striped Snakehead (Channa striata).</title>
        <authorList>
            <person name="Liu H."/>
        </authorList>
    </citation>
    <scope>NUCLEOTIDE SEQUENCE</scope>
    <source>
        <strain evidence="2">Gz</strain>
        <tissue evidence="2">Muscle</tissue>
    </source>
</reference>
<dbReference type="Proteomes" id="UP001187415">
    <property type="component" value="Unassembled WGS sequence"/>
</dbReference>
<dbReference type="EMBL" id="JAUPFM010000014">
    <property type="protein sequence ID" value="KAK2830980.1"/>
    <property type="molecule type" value="Genomic_DNA"/>
</dbReference>
<organism evidence="2 3">
    <name type="scientific">Channa striata</name>
    <name type="common">Snakehead murrel</name>
    <name type="synonym">Ophicephalus striatus</name>
    <dbReference type="NCBI Taxonomy" id="64152"/>
    <lineage>
        <taxon>Eukaryota</taxon>
        <taxon>Metazoa</taxon>
        <taxon>Chordata</taxon>
        <taxon>Craniata</taxon>
        <taxon>Vertebrata</taxon>
        <taxon>Euteleostomi</taxon>
        <taxon>Actinopterygii</taxon>
        <taxon>Neopterygii</taxon>
        <taxon>Teleostei</taxon>
        <taxon>Neoteleostei</taxon>
        <taxon>Acanthomorphata</taxon>
        <taxon>Anabantaria</taxon>
        <taxon>Anabantiformes</taxon>
        <taxon>Channoidei</taxon>
        <taxon>Channidae</taxon>
        <taxon>Channa</taxon>
    </lineage>
</organism>
<evidence type="ECO:0008006" key="4">
    <source>
        <dbReference type="Google" id="ProtNLM"/>
    </source>
</evidence>
<protein>
    <recommendedName>
        <fullName evidence="4">Secreted protein</fullName>
    </recommendedName>
</protein>
<accession>A0AA88M595</accession>
<keyword evidence="1" id="KW-0732">Signal</keyword>
<evidence type="ECO:0000256" key="1">
    <source>
        <dbReference type="SAM" id="SignalP"/>
    </source>
</evidence>
<comment type="caution">
    <text evidence="2">The sequence shown here is derived from an EMBL/GenBank/DDBJ whole genome shotgun (WGS) entry which is preliminary data.</text>
</comment>
<evidence type="ECO:0000313" key="3">
    <source>
        <dbReference type="Proteomes" id="UP001187415"/>
    </source>
</evidence>
<dbReference type="AlphaFoldDB" id="A0AA88M595"/>
<sequence length="106" mass="12032">MKLNGSVLLIVCVSLQNIDCSLPDFTPATPPLQIEVSVKSNVFSSVITSGFHRLPGLCQRLRRRRVTVLCNLEKFCWSELSRTERSGQVCRCLRWSRCSHVFIHGL</sequence>
<evidence type="ECO:0000313" key="2">
    <source>
        <dbReference type="EMBL" id="KAK2830980.1"/>
    </source>
</evidence>
<feature type="signal peptide" evidence="1">
    <location>
        <begin position="1"/>
        <end position="20"/>
    </location>
</feature>
<proteinExistence type="predicted"/>
<gene>
    <name evidence="2" type="ORF">Q5P01_018911</name>
</gene>